<keyword evidence="2" id="KW-1185">Reference proteome</keyword>
<proteinExistence type="predicted"/>
<sequence>MSTSMQDVGISIICLKNLENGANSFNLSTNGAPKLISKQSKASAAFLLGAVHRFLSAFK</sequence>
<organism evidence="1 2">
    <name type="scientific">Trichinella murrelli</name>
    <dbReference type="NCBI Taxonomy" id="144512"/>
    <lineage>
        <taxon>Eukaryota</taxon>
        <taxon>Metazoa</taxon>
        <taxon>Ecdysozoa</taxon>
        <taxon>Nematoda</taxon>
        <taxon>Enoplea</taxon>
        <taxon>Dorylaimia</taxon>
        <taxon>Trichinellida</taxon>
        <taxon>Trichinellidae</taxon>
        <taxon>Trichinella</taxon>
    </lineage>
</organism>
<evidence type="ECO:0000313" key="1">
    <source>
        <dbReference type="EMBL" id="KRX21535.1"/>
    </source>
</evidence>
<comment type="caution">
    <text evidence="1">The sequence shown here is derived from an EMBL/GenBank/DDBJ whole genome shotgun (WGS) entry which is preliminary data.</text>
</comment>
<gene>
    <name evidence="1" type="ORF">T05_14778</name>
</gene>
<dbReference type="Proteomes" id="UP000055048">
    <property type="component" value="Unassembled WGS sequence"/>
</dbReference>
<dbReference type="AlphaFoldDB" id="A0A0V0S4F0"/>
<feature type="non-terminal residue" evidence="1">
    <location>
        <position position="59"/>
    </location>
</feature>
<protein>
    <submittedName>
        <fullName evidence="1">Uncharacterized protein</fullName>
    </submittedName>
</protein>
<dbReference type="EMBL" id="JYDJ01004873">
    <property type="protein sequence ID" value="KRX21535.1"/>
    <property type="molecule type" value="Genomic_DNA"/>
</dbReference>
<reference evidence="1 2" key="1">
    <citation type="submission" date="2015-01" db="EMBL/GenBank/DDBJ databases">
        <title>Evolution of Trichinella species and genotypes.</title>
        <authorList>
            <person name="Korhonen P.K."/>
            <person name="Edoardo P."/>
            <person name="Giuseppe L.R."/>
            <person name="Gasser R.B."/>
        </authorList>
    </citation>
    <scope>NUCLEOTIDE SEQUENCE [LARGE SCALE GENOMIC DNA]</scope>
    <source>
        <strain evidence="1">ISS417</strain>
    </source>
</reference>
<name>A0A0V0S4F0_9BILA</name>
<accession>A0A0V0S4F0</accession>
<evidence type="ECO:0000313" key="2">
    <source>
        <dbReference type="Proteomes" id="UP000055048"/>
    </source>
</evidence>